<evidence type="ECO:0000313" key="1">
    <source>
        <dbReference type="EMBL" id="KAI3817144.1"/>
    </source>
</evidence>
<reference evidence="1 2" key="2">
    <citation type="journal article" date="2022" name="Mol. Ecol. Resour.">
        <title>The genomes of chicory, endive, great burdock and yacon provide insights into Asteraceae paleo-polyploidization history and plant inulin production.</title>
        <authorList>
            <person name="Fan W."/>
            <person name="Wang S."/>
            <person name="Wang H."/>
            <person name="Wang A."/>
            <person name="Jiang F."/>
            <person name="Liu H."/>
            <person name="Zhao H."/>
            <person name="Xu D."/>
            <person name="Zhang Y."/>
        </authorList>
    </citation>
    <scope>NUCLEOTIDE SEQUENCE [LARGE SCALE GENOMIC DNA]</scope>
    <source>
        <strain evidence="2">cv. Yunnan</strain>
        <tissue evidence="1">Leaves</tissue>
    </source>
</reference>
<reference evidence="2" key="1">
    <citation type="journal article" date="2022" name="Mol. Ecol. Resour.">
        <title>The genomes of chicory, endive, great burdock and yacon provide insights into Asteraceae palaeo-polyploidization history and plant inulin production.</title>
        <authorList>
            <person name="Fan W."/>
            <person name="Wang S."/>
            <person name="Wang H."/>
            <person name="Wang A."/>
            <person name="Jiang F."/>
            <person name="Liu H."/>
            <person name="Zhao H."/>
            <person name="Xu D."/>
            <person name="Zhang Y."/>
        </authorList>
    </citation>
    <scope>NUCLEOTIDE SEQUENCE [LARGE SCALE GENOMIC DNA]</scope>
    <source>
        <strain evidence="2">cv. Yunnan</strain>
    </source>
</reference>
<comment type="caution">
    <text evidence="1">The sequence shown here is derived from an EMBL/GenBank/DDBJ whole genome shotgun (WGS) entry which is preliminary data.</text>
</comment>
<name>A0ACB9JAD5_9ASTR</name>
<sequence length="105" mass="11998">MVPQNLQGLGSSQVRFEPTSMEEQVECAVCLSAIGEDEDVGELRCGHLFHEACLDRWLSFRNRTCPLCRDRLVLPRVISDLGHELLVFDFSSSDNTINEESWWLL</sequence>
<proteinExistence type="predicted"/>
<evidence type="ECO:0000313" key="2">
    <source>
        <dbReference type="Proteomes" id="UP001056120"/>
    </source>
</evidence>
<protein>
    <submittedName>
        <fullName evidence="1">Uncharacterized protein</fullName>
    </submittedName>
</protein>
<dbReference type="EMBL" id="CM042021">
    <property type="protein sequence ID" value="KAI3817144.1"/>
    <property type="molecule type" value="Genomic_DNA"/>
</dbReference>
<gene>
    <name evidence="1" type="ORF">L1987_10933</name>
</gene>
<keyword evidence="2" id="KW-1185">Reference proteome</keyword>
<dbReference type="Proteomes" id="UP001056120">
    <property type="component" value="Linkage Group LG04"/>
</dbReference>
<organism evidence="1 2">
    <name type="scientific">Smallanthus sonchifolius</name>
    <dbReference type="NCBI Taxonomy" id="185202"/>
    <lineage>
        <taxon>Eukaryota</taxon>
        <taxon>Viridiplantae</taxon>
        <taxon>Streptophyta</taxon>
        <taxon>Embryophyta</taxon>
        <taxon>Tracheophyta</taxon>
        <taxon>Spermatophyta</taxon>
        <taxon>Magnoliopsida</taxon>
        <taxon>eudicotyledons</taxon>
        <taxon>Gunneridae</taxon>
        <taxon>Pentapetalae</taxon>
        <taxon>asterids</taxon>
        <taxon>campanulids</taxon>
        <taxon>Asterales</taxon>
        <taxon>Asteraceae</taxon>
        <taxon>Asteroideae</taxon>
        <taxon>Heliantheae alliance</taxon>
        <taxon>Millerieae</taxon>
        <taxon>Smallanthus</taxon>
    </lineage>
</organism>
<accession>A0ACB9JAD5</accession>